<name>A0A8H6YXJ6_9AGAR</name>
<keyword evidence="3" id="KW-1185">Reference proteome</keyword>
<evidence type="ECO:0000313" key="3">
    <source>
        <dbReference type="Proteomes" id="UP000620124"/>
    </source>
</evidence>
<dbReference type="Proteomes" id="UP000620124">
    <property type="component" value="Unassembled WGS sequence"/>
</dbReference>
<feature type="chain" id="PRO_5034316939" evidence="1">
    <location>
        <begin position="22"/>
        <end position="151"/>
    </location>
</feature>
<gene>
    <name evidence="2" type="ORF">MVEN_00491000</name>
</gene>
<dbReference type="AlphaFoldDB" id="A0A8H6YXJ6"/>
<protein>
    <submittedName>
        <fullName evidence="2">Uncharacterized protein</fullName>
    </submittedName>
</protein>
<keyword evidence="1" id="KW-0732">Signal</keyword>
<proteinExistence type="predicted"/>
<accession>A0A8H6YXJ6</accession>
<reference evidence="2" key="1">
    <citation type="submission" date="2020-05" db="EMBL/GenBank/DDBJ databases">
        <title>Mycena genomes resolve the evolution of fungal bioluminescence.</title>
        <authorList>
            <person name="Tsai I.J."/>
        </authorList>
    </citation>
    <scope>NUCLEOTIDE SEQUENCE</scope>
    <source>
        <strain evidence="2">CCC161011</strain>
    </source>
</reference>
<dbReference type="OrthoDB" id="3043660at2759"/>
<comment type="caution">
    <text evidence="2">The sequence shown here is derived from an EMBL/GenBank/DDBJ whole genome shotgun (WGS) entry which is preliminary data.</text>
</comment>
<organism evidence="2 3">
    <name type="scientific">Mycena venus</name>
    <dbReference type="NCBI Taxonomy" id="2733690"/>
    <lineage>
        <taxon>Eukaryota</taxon>
        <taxon>Fungi</taxon>
        <taxon>Dikarya</taxon>
        <taxon>Basidiomycota</taxon>
        <taxon>Agaricomycotina</taxon>
        <taxon>Agaricomycetes</taxon>
        <taxon>Agaricomycetidae</taxon>
        <taxon>Agaricales</taxon>
        <taxon>Marasmiineae</taxon>
        <taxon>Mycenaceae</taxon>
        <taxon>Mycena</taxon>
    </lineage>
</organism>
<dbReference type="EMBL" id="JACAZI010000003">
    <property type="protein sequence ID" value="KAF7366141.1"/>
    <property type="molecule type" value="Genomic_DNA"/>
</dbReference>
<evidence type="ECO:0000256" key="1">
    <source>
        <dbReference type="SAM" id="SignalP"/>
    </source>
</evidence>
<evidence type="ECO:0000313" key="2">
    <source>
        <dbReference type="EMBL" id="KAF7366141.1"/>
    </source>
</evidence>
<feature type="signal peptide" evidence="1">
    <location>
        <begin position="1"/>
        <end position="21"/>
    </location>
</feature>
<sequence length="151" mass="16522">MHLNFVPILASLFGFASLASAQLQLFCPDALRLGTFAFSPRTVNPGATFTIVANMTCANYLGYTPTYLDYYIEDTANNNGHEYPTLIARRTYNQSADPPLDIFTAVLPSGFWFAGAEYQLYMYNSYARTAPAGDTVILVGAVAESINITGY</sequence>